<keyword evidence="2" id="KW-1185">Reference proteome</keyword>
<protein>
    <submittedName>
        <fullName evidence="1">Uncharacterized protein</fullName>
    </submittedName>
</protein>
<proteinExistence type="predicted"/>
<dbReference type="Proteomes" id="UP000823749">
    <property type="component" value="Chromosome 2"/>
</dbReference>
<evidence type="ECO:0000313" key="1">
    <source>
        <dbReference type="EMBL" id="KAG5561225.1"/>
    </source>
</evidence>
<dbReference type="AlphaFoldDB" id="A0AAV6L940"/>
<gene>
    <name evidence="1" type="ORF">RHGRI_004298</name>
</gene>
<sequence>MNMINQLVEIKSNGSAIQIRVMEEQMVVNTILRTDCACPGCRVEDSSLKPPTEESKEVNATDVSHDLPDVNATDVAYDAGINNRNRILLNESQAVWTATNILGTDYLGNDEKVISNIMVTDEEELLSAAITVHPSA</sequence>
<organism evidence="1 2">
    <name type="scientific">Rhododendron griersonianum</name>
    <dbReference type="NCBI Taxonomy" id="479676"/>
    <lineage>
        <taxon>Eukaryota</taxon>
        <taxon>Viridiplantae</taxon>
        <taxon>Streptophyta</taxon>
        <taxon>Embryophyta</taxon>
        <taxon>Tracheophyta</taxon>
        <taxon>Spermatophyta</taxon>
        <taxon>Magnoliopsida</taxon>
        <taxon>eudicotyledons</taxon>
        <taxon>Gunneridae</taxon>
        <taxon>Pentapetalae</taxon>
        <taxon>asterids</taxon>
        <taxon>Ericales</taxon>
        <taxon>Ericaceae</taxon>
        <taxon>Ericoideae</taxon>
        <taxon>Rhodoreae</taxon>
        <taxon>Rhododendron</taxon>
    </lineage>
</organism>
<accession>A0AAV6L940</accession>
<name>A0AAV6L940_9ERIC</name>
<comment type="caution">
    <text evidence="1">The sequence shown here is derived from an EMBL/GenBank/DDBJ whole genome shotgun (WGS) entry which is preliminary data.</text>
</comment>
<evidence type="ECO:0000313" key="2">
    <source>
        <dbReference type="Proteomes" id="UP000823749"/>
    </source>
</evidence>
<dbReference type="EMBL" id="JACTNZ010000002">
    <property type="protein sequence ID" value="KAG5561225.1"/>
    <property type="molecule type" value="Genomic_DNA"/>
</dbReference>
<reference evidence="1" key="1">
    <citation type="submission" date="2020-08" db="EMBL/GenBank/DDBJ databases">
        <title>Plant Genome Project.</title>
        <authorList>
            <person name="Zhang R.-G."/>
        </authorList>
    </citation>
    <scope>NUCLEOTIDE SEQUENCE</scope>
    <source>
        <strain evidence="1">WSP0</strain>
        <tissue evidence="1">Leaf</tissue>
    </source>
</reference>